<dbReference type="AlphaFoldDB" id="A0A1B7MPZ4"/>
<organism evidence="1 2">
    <name type="scientific">Rhizopogon vinicolor AM-OR11-026</name>
    <dbReference type="NCBI Taxonomy" id="1314800"/>
    <lineage>
        <taxon>Eukaryota</taxon>
        <taxon>Fungi</taxon>
        <taxon>Dikarya</taxon>
        <taxon>Basidiomycota</taxon>
        <taxon>Agaricomycotina</taxon>
        <taxon>Agaricomycetes</taxon>
        <taxon>Agaricomycetidae</taxon>
        <taxon>Boletales</taxon>
        <taxon>Suillineae</taxon>
        <taxon>Rhizopogonaceae</taxon>
        <taxon>Rhizopogon</taxon>
    </lineage>
</organism>
<protein>
    <submittedName>
        <fullName evidence="1">Uncharacterized protein</fullName>
    </submittedName>
</protein>
<gene>
    <name evidence="1" type="ORF">K503DRAFT_774292</name>
</gene>
<name>A0A1B7MPZ4_9AGAM</name>
<accession>A0A1B7MPZ4</accession>
<keyword evidence="2" id="KW-1185">Reference proteome</keyword>
<dbReference type="EMBL" id="KV448580">
    <property type="protein sequence ID" value="OAX34678.1"/>
    <property type="molecule type" value="Genomic_DNA"/>
</dbReference>
<dbReference type="Proteomes" id="UP000092154">
    <property type="component" value="Unassembled WGS sequence"/>
</dbReference>
<proteinExistence type="predicted"/>
<dbReference type="InParanoid" id="A0A1B7MPZ4"/>
<evidence type="ECO:0000313" key="2">
    <source>
        <dbReference type="Proteomes" id="UP000092154"/>
    </source>
</evidence>
<sequence>MMLNPDSTKNRVIVIKSSRELGEIQRCAHDYIKTQSLGRAVFGGTVPVHMPSFATLVTGSWAIVCRCIFFL</sequence>
<reference evidence="1 2" key="1">
    <citation type="submission" date="2016-06" db="EMBL/GenBank/DDBJ databases">
        <title>Comparative genomics of the ectomycorrhizal sister species Rhizopogon vinicolor and Rhizopogon vesiculosus (Basidiomycota: Boletales) reveals a divergence of the mating type B locus.</title>
        <authorList>
            <consortium name="DOE Joint Genome Institute"/>
            <person name="Mujic A.B."/>
            <person name="Kuo A."/>
            <person name="Tritt A."/>
            <person name="Lipzen A."/>
            <person name="Chen C."/>
            <person name="Johnson J."/>
            <person name="Sharma A."/>
            <person name="Barry K."/>
            <person name="Grigoriev I.V."/>
            <person name="Spatafora J.W."/>
        </authorList>
    </citation>
    <scope>NUCLEOTIDE SEQUENCE [LARGE SCALE GENOMIC DNA]</scope>
    <source>
        <strain evidence="1 2">AM-OR11-026</strain>
    </source>
</reference>
<evidence type="ECO:0000313" key="1">
    <source>
        <dbReference type="EMBL" id="OAX34678.1"/>
    </source>
</evidence>